<accession>A0A7D7QWF7</accession>
<dbReference type="EMBL" id="CP054698">
    <property type="protein sequence ID" value="QMS91323.1"/>
    <property type="molecule type" value="Genomic_DNA"/>
</dbReference>
<name>A0A7D7QWF7_9NOSO</name>
<keyword evidence="3" id="KW-1185">Reference proteome</keyword>
<gene>
    <name evidence="2" type="ORF">HUN01_28375</name>
</gene>
<proteinExistence type="predicted"/>
<keyword evidence="2" id="KW-0808">Transferase</keyword>
<keyword evidence="2" id="KW-0418">Kinase</keyword>
<protein>
    <submittedName>
        <fullName evidence="2">Histidine kinase</fullName>
    </submittedName>
</protein>
<dbReference type="AlphaFoldDB" id="A0A7D7QWF7"/>
<evidence type="ECO:0000313" key="2">
    <source>
        <dbReference type="EMBL" id="QMS91323.1"/>
    </source>
</evidence>
<evidence type="ECO:0000313" key="3">
    <source>
        <dbReference type="Proteomes" id="UP000514713"/>
    </source>
</evidence>
<sequence>MPNNIKQQIQADLQQAKETGQLRTERIREIVKSAVSQVSSEFKQGSSEVRSIVKDAVSAVIENFQEKGSELKDEVTASIEGALEGINSKRHESIAQTQTDIKRLQAQLDGEEEQLQQEVDVILAEIEETGKEKPASTKTAIDSAVNAIKDSEEVGLLKKRYAQLQAQLAIVRANMAARYGGRNMEVQDYLDEAKHWYDKARPQAESVVVQVGEKRSQLEDKLGEAGTSLARKERQIKQTLRELLLTAADLFKDKEPADKERETIHK</sequence>
<reference evidence="3" key="1">
    <citation type="submission" date="2020-06" db="EMBL/GenBank/DDBJ databases">
        <title>Nostoc edaphicum CCNP1411 genome.</title>
        <authorList>
            <person name="Fidor A."/>
            <person name="Grabski M."/>
            <person name="Gawor J."/>
            <person name="Gromadka R."/>
            <person name="Wegrzyn G."/>
            <person name="Mazur-Marzec H."/>
        </authorList>
    </citation>
    <scope>NUCLEOTIDE SEQUENCE [LARGE SCALE GENOMIC DNA]</scope>
    <source>
        <strain evidence="3">CCNP1411</strain>
    </source>
</reference>
<dbReference type="GO" id="GO:0016301">
    <property type="term" value="F:kinase activity"/>
    <property type="evidence" value="ECO:0007669"/>
    <property type="project" value="UniProtKB-KW"/>
</dbReference>
<feature type="coiled-coil region" evidence="1">
    <location>
        <begin position="94"/>
        <end position="132"/>
    </location>
</feature>
<organism evidence="2 3">
    <name type="scientific">Nostoc edaphicum CCNP1411</name>
    <dbReference type="NCBI Taxonomy" id="1472755"/>
    <lineage>
        <taxon>Bacteria</taxon>
        <taxon>Bacillati</taxon>
        <taxon>Cyanobacteriota</taxon>
        <taxon>Cyanophyceae</taxon>
        <taxon>Nostocales</taxon>
        <taxon>Nostocaceae</taxon>
        <taxon>Nostoc</taxon>
    </lineage>
</organism>
<dbReference type="RefSeq" id="WP_181928961.1">
    <property type="nucleotide sequence ID" value="NZ_CP054698.1"/>
</dbReference>
<keyword evidence="1" id="KW-0175">Coiled coil</keyword>
<dbReference type="Proteomes" id="UP000514713">
    <property type="component" value="Chromosome"/>
</dbReference>
<evidence type="ECO:0000256" key="1">
    <source>
        <dbReference type="SAM" id="Coils"/>
    </source>
</evidence>
<dbReference type="KEGG" id="ned:HUN01_28375"/>